<dbReference type="EMBL" id="CP054020">
    <property type="protein sequence ID" value="QKI89378.1"/>
    <property type="molecule type" value="Genomic_DNA"/>
</dbReference>
<dbReference type="GO" id="GO:0019897">
    <property type="term" value="C:extrinsic component of plasma membrane"/>
    <property type="evidence" value="ECO:0007669"/>
    <property type="project" value="UniProtKB-UniRule"/>
</dbReference>
<proteinExistence type="inferred from homology"/>
<keyword evidence="9 10" id="KW-0464">Manganese</keyword>
<name>A0A7D4NYU7_9GAMM</name>
<feature type="binding site" evidence="10">
    <location>
        <position position="122"/>
    </location>
    <ligand>
        <name>Mn(2+)</name>
        <dbReference type="ChEBI" id="CHEBI:29035"/>
        <label>2</label>
    </ligand>
</feature>
<evidence type="ECO:0000256" key="5">
    <source>
        <dbReference type="ARBA" id="ARBA00022723"/>
    </source>
</evidence>
<reference evidence="12 13" key="1">
    <citation type="submission" date="2020-05" db="EMBL/GenBank/DDBJ databases">
        <title>Thiomicrorhabdus sediminis sp.nov. and Thiomicrorhabdus xiamenensis sp.nov., novel sulfur-oxidizing bacteria isolated from coastal sediment.</title>
        <authorList>
            <person name="Liu X."/>
        </authorList>
    </citation>
    <scope>NUCLEOTIDE SEQUENCE [LARGE SCALE GENOMIC DNA]</scope>
    <source>
        <strain evidence="12 13">G2</strain>
    </source>
</reference>
<evidence type="ECO:0000256" key="8">
    <source>
        <dbReference type="ARBA" id="ARBA00023136"/>
    </source>
</evidence>
<feature type="domain" description="Calcineurin-like phosphoesterase" evidence="11">
    <location>
        <begin position="10"/>
        <end position="208"/>
    </location>
</feature>
<evidence type="ECO:0000313" key="12">
    <source>
        <dbReference type="EMBL" id="QKI89378.1"/>
    </source>
</evidence>
<dbReference type="GO" id="GO:0005737">
    <property type="term" value="C:cytoplasm"/>
    <property type="evidence" value="ECO:0007669"/>
    <property type="project" value="InterPro"/>
</dbReference>
<dbReference type="NCBIfam" id="NF003743">
    <property type="entry name" value="PRK05340.1"/>
    <property type="match status" value="1"/>
</dbReference>
<dbReference type="NCBIfam" id="TIGR01854">
    <property type="entry name" value="lipid_A_lpxH"/>
    <property type="match status" value="1"/>
</dbReference>
<keyword evidence="3 10" id="KW-0997">Cell inner membrane</keyword>
<dbReference type="GO" id="GO:0009245">
    <property type="term" value="P:lipid A biosynthetic process"/>
    <property type="evidence" value="ECO:0007669"/>
    <property type="project" value="UniProtKB-UniRule"/>
</dbReference>
<dbReference type="KEGG" id="txa:HQN79_07265"/>
<dbReference type="InterPro" id="IPR043461">
    <property type="entry name" value="LpxH-like"/>
</dbReference>
<keyword evidence="6 10" id="KW-0378">Hydrolase</keyword>
<evidence type="ECO:0000256" key="3">
    <source>
        <dbReference type="ARBA" id="ARBA00022519"/>
    </source>
</evidence>
<feature type="binding site" evidence="10">
    <location>
        <position position="204"/>
    </location>
    <ligand>
        <name>substrate</name>
    </ligand>
</feature>
<keyword evidence="4 10" id="KW-0441">Lipid A biosynthesis</keyword>
<sequence>MPDQTQQTSLVIADIHLQPNQLQHPINQTFLRFLQQKAIHAQRLYILGDLFEVWLGDDIGLQQYPTEIQALKELSNSGTELYLQYGNRDFLMRKRFQQASGVHLLADEYTLTIGDREVLILHGDQLCTDDIDYQKMRRIFRNPIIQWLFLHLPKSKRIKIGEKMRQESIQAGKTKNAEIMDITEEALQALLQRHPGCTTVIHGHTHKPAQHTHHFNGQDYQRYVLSDWRPATQYLSLTADGIETHEFE</sequence>
<comment type="similarity">
    <text evidence="10">Belongs to the LpxH family.</text>
</comment>
<comment type="cofactor">
    <cofactor evidence="10">
        <name>Mn(2+)</name>
        <dbReference type="ChEBI" id="CHEBI:29035"/>
    </cofactor>
    <text evidence="10">Binds 2 Mn(2+) ions per subunit in a binuclear metal center.</text>
</comment>
<dbReference type="InterPro" id="IPR029052">
    <property type="entry name" value="Metallo-depent_PP-like"/>
</dbReference>
<keyword evidence="1 10" id="KW-1003">Cell membrane</keyword>
<keyword evidence="5 10" id="KW-0479">Metal-binding</keyword>
<dbReference type="Pfam" id="PF00149">
    <property type="entry name" value="Metallophos"/>
    <property type="match status" value="1"/>
</dbReference>
<dbReference type="AlphaFoldDB" id="A0A7D4NYU7"/>
<evidence type="ECO:0000256" key="10">
    <source>
        <dbReference type="HAMAP-Rule" id="MF_00575"/>
    </source>
</evidence>
<keyword evidence="2 10" id="KW-0444">Lipid biosynthesis</keyword>
<feature type="binding site" evidence="10">
    <location>
        <position position="16"/>
    </location>
    <ligand>
        <name>Mn(2+)</name>
        <dbReference type="ChEBI" id="CHEBI:29035"/>
        <label>1</label>
    </ligand>
</feature>
<feature type="binding site" evidence="10">
    <location>
        <position position="206"/>
    </location>
    <ligand>
        <name>Mn(2+)</name>
        <dbReference type="ChEBI" id="CHEBI:29035"/>
        <label>1</label>
    </ligand>
</feature>
<comment type="subcellular location">
    <subcellularLocation>
        <location evidence="10">Cell inner membrane</location>
        <topology evidence="10">Peripheral membrane protein</topology>
        <orientation evidence="10">Cytoplasmic side</orientation>
    </subcellularLocation>
</comment>
<evidence type="ECO:0000313" key="13">
    <source>
        <dbReference type="Proteomes" id="UP000504724"/>
    </source>
</evidence>
<dbReference type="PANTHER" id="PTHR34990">
    <property type="entry name" value="UDP-2,3-DIACYLGLUCOSAMINE HYDROLASE-RELATED"/>
    <property type="match status" value="1"/>
</dbReference>
<organism evidence="12 13">
    <name type="scientific">Thiomicrorhabdus xiamenensis</name>
    <dbReference type="NCBI Taxonomy" id="2739063"/>
    <lineage>
        <taxon>Bacteria</taxon>
        <taxon>Pseudomonadati</taxon>
        <taxon>Pseudomonadota</taxon>
        <taxon>Gammaproteobacteria</taxon>
        <taxon>Thiotrichales</taxon>
        <taxon>Piscirickettsiaceae</taxon>
        <taxon>Thiomicrorhabdus</taxon>
    </lineage>
</organism>
<feature type="binding site" evidence="10">
    <location>
        <position position="49"/>
    </location>
    <ligand>
        <name>Mn(2+)</name>
        <dbReference type="ChEBI" id="CHEBI:29035"/>
        <label>2</label>
    </ligand>
</feature>
<dbReference type="Gene3D" id="3.60.21.10">
    <property type="match status" value="1"/>
</dbReference>
<dbReference type="InterPro" id="IPR004843">
    <property type="entry name" value="Calcineurin-like_PHP"/>
</dbReference>
<feature type="binding site" evidence="10">
    <location>
        <position position="204"/>
    </location>
    <ligand>
        <name>Mn(2+)</name>
        <dbReference type="ChEBI" id="CHEBI:29035"/>
        <label>2</label>
    </ligand>
</feature>
<dbReference type="GO" id="GO:0030145">
    <property type="term" value="F:manganese ion binding"/>
    <property type="evidence" value="ECO:0007669"/>
    <property type="project" value="UniProtKB-UniRule"/>
</dbReference>
<keyword evidence="13" id="KW-1185">Reference proteome</keyword>
<dbReference type="UniPathway" id="UPA00359">
    <property type="reaction ID" value="UER00480"/>
</dbReference>
<feature type="binding site" evidence="10">
    <location>
        <begin position="87"/>
        <end position="88"/>
    </location>
    <ligand>
        <name>substrate</name>
    </ligand>
</feature>
<feature type="binding site" evidence="10">
    <location>
        <position position="168"/>
    </location>
    <ligand>
        <name>substrate</name>
    </ligand>
</feature>
<dbReference type="SUPFAM" id="SSF56300">
    <property type="entry name" value="Metallo-dependent phosphatases"/>
    <property type="match status" value="1"/>
</dbReference>
<comment type="catalytic activity">
    <reaction evidence="10">
        <text>UDP-2-N,3-O-bis[(3R)-3-hydroxytetradecanoyl]-alpha-D-glucosamine + H2O = 2-N,3-O-bis[(3R)-3-hydroxytetradecanoyl]-alpha-D-glucosaminyl 1-phosphate + UMP + 2 H(+)</text>
        <dbReference type="Rhea" id="RHEA:25213"/>
        <dbReference type="ChEBI" id="CHEBI:15377"/>
        <dbReference type="ChEBI" id="CHEBI:15378"/>
        <dbReference type="ChEBI" id="CHEBI:57865"/>
        <dbReference type="ChEBI" id="CHEBI:57957"/>
        <dbReference type="ChEBI" id="CHEBI:78847"/>
        <dbReference type="EC" id="3.6.1.54"/>
    </reaction>
</comment>
<feature type="binding site" evidence="10">
    <location>
        <position position="49"/>
    </location>
    <ligand>
        <name>Mn(2+)</name>
        <dbReference type="ChEBI" id="CHEBI:29035"/>
        <label>1</label>
    </ligand>
</feature>
<evidence type="ECO:0000259" key="11">
    <source>
        <dbReference type="Pfam" id="PF00149"/>
    </source>
</evidence>
<feature type="binding site" evidence="10">
    <location>
        <position position="130"/>
    </location>
    <ligand>
        <name>substrate</name>
    </ligand>
</feature>
<keyword evidence="8 10" id="KW-0472">Membrane</keyword>
<accession>A0A7D4NYU7</accession>
<dbReference type="InterPro" id="IPR010138">
    <property type="entry name" value="UDP-diacylglucosamine_Hdrlase"/>
</dbReference>
<feature type="binding site" evidence="10">
    <location>
        <position position="14"/>
    </location>
    <ligand>
        <name>Mn(2+)</name>
        <dbReference type="ChEBI" id="CHEBI:29035"/>
        <label>1</label>
    </ligand>
</feature>
<comment type="caution">
    <text evidence="10">Lacks conserved residue(s) required for the propagation of feature annotation.</text>
</comment>
<evidence type="ECO:0000256" key="9">
    <source>
        <dbReference type="ARBA" id="ARBA00023211"/>
    </source>
</evidence>
<evidence type="ECO:0000256" key="2">
    <source>
        <dbReference type="ARBA" id="ARBA00022516"/>
    </source>
</evidence>
<gene>
    <name evidence="10" type="primary">lpxH</name>
    <name evidence="12" type="ORF">HQN79_07265</name>
</gene>
<evidence type="ECO:0000256" key="1">
    <source>
        <dbReference type="ARBA" id="ARBA00022475"/>
    </source>
</evidence>
<dbReference type="CDD" id="cd07398">
    <property type="entry name" value="MPP_YbbF-LpxH"/>
    <property type="match status" value="1"/>
</dbReference>
<dbReference type="EC" id="3.6.1.54" evidence="10"/>
<dbReference type="GO" id="GO:0008758">
    <property type="term" value="F:UDP-2,3-diacylglucosamine hydrolase activity"/>
    <property type="evidence" value="ECO:0007669"/>
    <property type="project" value="UniProtKB-UniRule"/>
</dbReference>
<feature type="binding site" evidence="10">
    <location>
        <position position="175"/>
    </location>
    <ligand>
        <name>substrate</name>
    </ligand>
</feature>
<dbReference type="RefSeq" id="WP_173285276.1">
    <property type="nucleotide sequence ID" value="NZ_CP054020.1"/>
</dbReference>
<feature type="binding site" evidence="10">
    <location>
        <position position="87"/>
    </location>
    <ligand>
        <name>Mn(2+)</name>
        <dbReference type="ChEBI" id="CHEBI:29035"/>
        <label>2</label>
    </ligand>
</feature>
<dbReference type="HAMAP" id="MF_00575">
    <property type="entry name" value="LpxH"/>
    <property type="match status" value="1"/>
</dbReference>
<comment type="pathway">
    <text evidence="10">Glycolipid biosynthesis; lipid IV(A) biosynthesis; lipid IV(A) from (3R)-3-hydroxytetradecanoyl-[acyl-carrier-protein] and UDP-N-acetyl-alpha-D-glucosamine: step 4/6.</text>
</comment>
<comment type="function">
    <text evidence="10">Hydrolyzes the pyrophosphate bond of UDP-2,3-diacylglucosamine to yield 2,3-diacylglucosamine 1-phosphate (lipid X) and UMP by catalyzing the attack of water at the alpha-P atom. Involved in the biosynthesis of lipid A, a phosphorylated glycolipid that anchors the lipopolysaccharide to the outer membrane of the cell.</text>
</comment>
<evidence type="ECO:0000256" key="7">
    <source>
        <dbReference type="ARBA" id="ARBA00023098"/>
    </source>
</evidence>
<evidence type="ECO:0000256" key="6">
    <source>
        <dbReference type="ARBA" id="ARBA00022801"/>
    </source>
</evidence>
<keyword evidence="7 10" id="KW-0443">Lipid metabolism</keyword>
<protein>
    <recommendedName>
        <fullName evidence="10">UDP-2,3-diacylglucosamine hydrolase</fullName>
        <ecNumber evidence="10">3.6.1.54</ecNumber>
    </recommendedName>
    <alternativeName>
        <fullName evidence="10">UDP-2,3-diacylglucosamine diphosphatase</fullName>
    </alternativeName>
</protein>
<dbReference type="PANTHER" id="PTHR34990:SF1">
    <property type="entry name" value="UDP-2,3-DIACYLGLUCOSAMINE HYDROLASE"/>
    <property type="match status" value="1"/>
</dbReference>
<dbReference type="Proteomes" id="UP000504724">
    <property type="component" value="Chromosome"/>
</dbReference>
<evidence type="ECO:0000256" key="4">
    <source>
        <dbReference type="ARBA" id="ARBA00022556"/>
    </source>
</evidence>